<reference evidence="3" key="1">
    <citation type="journal article" date="2017" name="bioRxiv">
        <title>Conservation of a gene cluster reveals novel cercosporin biosynthetic mechanisms and extends production to the genus Colletotrichum.</title>
        <authorList>
            <person name="de Jonge R."/>
            <person name="Ebert M.K."/>
            <person name="Huitt-Roehl C.R."/>
            <person name="Pal P."/>
            <person name="Suttle J.C."/>
            <person name="Spanner R.E."/>
            <person name="Neubauer J.D."/>
            <person name="Jurick W.M.II."/>
            <person name="Stott K.A."/>
            <person name="Secor G.A."/>
            <person name="Thomma B.P.H.J."/>
            <person name="Van de Peer Y."/>
            <person name="Townsend C.A."/>
            <person name="Bolton M.D."/>
        </authorList>
    </citation>
    <scope>NUCLEOTIDE SEQUENCE [LARGE SCALE GENOMIC DNA]</scope>
    <source>
        <strain evidence="3">CBS538.71</strain>
    </source>
</reference>
<evidence type="ECO:0000256" key="1">
    <source>
        <dbReference type="SAM" id="MobiDB-lite"/>
    </source>
</evidence>
<dbReference type="AlphaFoldDB" id="A0A2S6BXF5"/>
<feature type="region of interest" description="Disordered" evidence="1">
    <location>
        <begin position="163"/>
        <end position="205"/>
    </location>
</feature>
<organism evidence="2 3">
    <name type="scientific">Cercospora berteroae</name>
    <dbReference type="NCBI Taxonomy" id="357750"/>
    <lineage>
        <taxon>Eukaryota</taxon>
        <taxon>Fungi</taxon>
        <taxon>Dikarya</taxon>
        <taxon>Ascomycota</taxon>
        <taxon>Pezizomycotina</taxon>
        <taxon>Dothideomycetes</taxon>
        <taxon>Dothideomycetidae</taxon>
        <taxon>Mycosphaerellales</taxon>
        <taxon>Mycosphaerellaceae</taxon>
        <taxon>Cercospora</taxon>
    </lineage>
</organism>
<dbReference type="Proteomes" id="UP000237631">
    <property type="component" value="Unassembled WGS sequence"/>
</dbReference>
<proteinExistence type="predicted"/>
<comment type="caution">
    <text evidence="2">The sequence shown here is derived from an EMBL/GenBank/DDBJ whole genome shotgun (WGS) entry which is preliminary data.</text>
</comment>
<accession>A0A2S6BXF5</accession>
<evidence type="ECO:0000313" key="2">
    <source>
        <dbReference type="EMBL" id="PPJ52152.1"/>
    </source>
</evidence>
<feature type="compositionally biased region" description="Polar residues" evidence="1">
    <location>
        <begin position="178"/>
        <end position="205"/>
    </location>
</feature>
<dbReference type="EMBL" id="PNEN01001717">
    <property type="protein sequence ID" value="PPJ52152.1"/>
    <property type="molecule type" value="Genomic_DNA"/>
</dbReference>
<gene>
    <name evidence="2" type="ORF">CBER1_10987</name>
</gene>
<protein>
    <submittedName>
        <fullName evidence="2">Uncharacterized protein</fullName>
    </submittedName>
</protein>
<feature type="region of interest" description="Disordered" evidence="1">
    <location>
        <begin position="54"/>
        <end position="76"/>
    </location>
</feature>
<evidence type="ECO:0000313" key="3">
    <source>
        <dbReference type="Proteomes" id="UP000237631"/>
    </source>
</evidence>
<sequence length="205" mass="22954">MDNNALLRILAEIPRHVLQHLLQWLAQGYTPNQLRDWLHLVTGFYTTERHQERFNGATDPGASDRMAASPQTGPQVPPQYFQSMPTANRNFLVQGALHCNHTNSVARAPVPHPSPRRDGHTEAFDVANPYVQRQTYTPGSQYLERPVEGYPFVTTAHAPMQADNTLSSPTLMSAPHPTGTQESRPHQESTSLPNTGYTMSSFEQR</sequence>
<keyword evidence="3" id="KW-1185">Reference proteome</keyword>
<name>A0A2S6BXF5_9PEZI</name>